<dbReference type="InterPro" id="IPR013873">
    <property type="entry name" value="Cdc37_C"/>
</dbReference>
<dbReference type="GO" id="GO:0005737">
    <property type="term" value="C:cytoplasm"/>
    <property type="evidence" value="ECO:0007669"/>
    <property type="project" value="UniProtKB-SubCell"/>
</dbReference>
<dbReference type="GO" id="GO:0051087">
    <property type="term" value="F:protein-folding chaperone binding"/>
    <property type="evidence" value="ECO:0007669"/>
    <property type="project" value="TreeGrafter"/>
</dbReference>
<comment type="subcellular location">
    <subcellularLocation>
        <location evidence="1">Cytoplasm</location>
    </subcellularLocation>
</comment>
<feature type="domain" description="Cdc37 Hsp90 binding" evidence="5">
    <location>
        <begin position="57"/>
        <end position="203"/>
    </location>
</feature>
<dbReference type="InterPro" id="IPR013874">
    <property type="entry name" value="Cdc37_Hsp90-bd"/>
</dbReference>
<dbReference type="Proteomes" id="UP000663828">
    <property type="component" value="Unassembled WGS sequence"/>
</dbReference>
<dbReference type="Gene3D" id="6.10.140.250">
    <property type="match status" value="1"/>
</dbReference>
<dbReference type="SMART" id="SM01070">
    <property type="entry name" value="CDC37_M"/>
    <property type="match status" value="1"/>
</dbReference>
<dbReference type="SUPFAM" id="SSF101391">
    <property type="entry name" value="Hsp90 co-chaperone CDC37"/>
    <property type="match status" value="1"/>
</dbReference>
<dbReference type="EMBL" id="CAJNOR010012227">
    <property type="protein sequence ID" value="CAF1666445.1"/>
    <property type="molecule type" value="Genomic_DNA"/>
</dbReference>
<protein>
    <submittedName>
        <fullName evidence="6">Uncharacterized protein</fullName>
    </submittedName>
</protein>
<evidence type="ECO:0000256" key="3">
    <source>
        <dbReference type="ARBA" id="ARBA00022490"/>
    </source>
</evidence>
<evidence type="ECO:0000259" key="5">
    <source>
        <dbReference type="SMART" id="SM01070"/>
    </source>
</evidence>
<evidence type="ECO:0000313" key="7">
    <source>
        <dbReference type="Proteomes" id="UP000663828"/>
    </source>
</evidence>
<dbReference type="GO" id="GO:0031072">
    <property type="term" value="F:heat shock protein binding"/>
    <property type="evidence" value="ECO:0007669"/>
    <property type="project" value="TreeGrafter"/>
</dbReference>
<dbReference type="Gene3D" id="1.20.58.610">
    <property type="entry name" value="Cdc37, Hsp90 binding domain"/>
    <property type="match status" value="1"/>
</dbReference>
<dbReference type="GO" id="GO:0050821">
    <property type="term" value="P:protein stabilization"/>
    <property type="evidence" value="ECO:0007669"/>
    <property type="project" value="TreeGrafter"/>
</dbReference>
<reference evidence="6" key="1">
    <citation type="submission" date="2021-02" db="EMBL/GenBank/DDBJ databases">
        <authorList>
            <person name="Nowell W R."/>
        </authorList>
    </citation>
    <scope>NUCLEOTIDE SEQUENCE</scope>
</reference>
<dbReference type="Pfam" id="PF08564">
    <property type="entry name" value="CDC37_C"/>
    <property type="match status" value="1"/>
</dbReference>
<comment type="caution">
    <text evidence="6">The sequence shown here is derived from an EMBL/GenBank/DDBJ whole genome shotgun (WGS) entry which is preliminary data.</text>
</comment>
<evidence type="ECO:0000256" key="2">
    <source>
        <dbReference type="ARBA" id="ARBA00006222"/>
    </source>
</evidence>
<proteinExistence type="inferred from homology"/>
<dbReference type="AlphaFoldDB" id="A0A816FWD5"/>
<keyword evidence="7" id="KW-1185">Reference proteome</keyword>
<comment type="similarity">
    <text evidence="2">Belongs to the CDC37 family.</text>
</comment>
<accession>A0A816FWD5</accession>
<dbReference type="PANTHER" id="PTHR12800:SF4">
    <property type="entry name" value="HSP90 CO-CHAPERONE CDC37"/>
    <property type="match status" value="1"/>
</dbReference>
<dbReference type="GO" id="GO:0006457">
    <property type="term" value="P:protein folding"/>
    <property type="evidence" value="ECO:0007669"/>
    <property type="project" value="TreeGrafter"/>
</dbReference>
<dbReference type="PANTHER" id="PTHR12800">
    <property type="entry name" value="CDC37-RELATED"/>
    <property type="match status" value="1"/>
</dbReference>
<dbReference type="GO" id="GO:0051082">
    <property type="term" value="F:unfolded protein binding"/>
    <property type="evidence" value="ECO:0007669"/>
    <property type="project" value="TreeGrafter"/>
</dbReference>
<dbReference type="InterPro" id="IPR038189">
    <property type="entry name" value="Cdc37_Hsp90-bd_sf"/>
</dbReference>
<organism evidence="6 7">
    <name type="scientific">Adineta ricciae</name>
    <name type="common">Rotifer</name>
    <dbReference type="NCBI Taxonomy" id="249248"/>
    <lineage>
        <taxon>Eukaryota</taxon>
        <taxon>Metazoa</taxon>
        <taxon>Spiralia</taxon>
        <taxon>Gnathifera</taxon>
        <taxon>Rotifera</taxon>
        <taxon>Eurotatoria</taxon>
        <taxon>Bdelloidea</taxon>
        <taxon>Adinetida</taxon>
        <taxon>Adinetidae</taxon>
        <taxon>Adineta</taxon>
    </lineage>
</organism>
<evidence type="ECO:0000259" key="4">
    <source>
        <dbReference type="SMART" id="SM01069"/>
    </source>
</evidence>
<keyword evidence="3" id="KW-0963">Cytoplasm</keyword>
<name>A0A816FWD5_ADIRI</name>
<gene>
    <name evidence="6" type="ORF">XAT740_LOCUS57863</name>
</gene>
<feature type="domain" description="Cdc37 C-terminal" evidence="4">
    <location>
        <begin position="204"/>
        <end position="267"/>
    </location>
</feature>
<dbReference type="SMART" id="SM01069">
    <property type="entry name" value="CDC37_C"/>
    <property type="match status" value="1"/>
</dbReference>
<dbReference type="InterPro" id="IPR004918">
    <property type="entry name" value="Cdc37"/>
</dbReference>
<evidence type="ECO:0000313" key="6">
    <source>
        <dbReference type="EMBL" id="CAF1666445.1"/>
    </source>
</evidence>
<dbReference type="Pfam" id="PF08565">
    <property type="entry name" value="CDC37_M"/>
    <property type="match status" value="1"/>
</dbReference>
<sequence length="267" mass="31031">MTSPTSSSNMNSTLQCAIKIEQLNSYVLDFSSENISFTKALADGINLQAEQYYLKRSKASVNIRHAEINAKGFGPTSLLVKMFAQIVHDDKKSEECLKENPDLMTEQNLKTLLDWCLSEEIDNNFSSMENTLNQATIMKSILYLINTTKNERIQCIELFFFRLSSSPFHKNDFEREYKILHEKIRSRALEISQKFSDEDEEEKRLIEQGYAQNLILKSLPKDLKHAVTTRDLQRFKSVLMQMPEDECEKCIKRCLKCGILRKENEFQ</sequence>
<evidence type="ECO:0000256" key="1">
    <source>
        <dbReference type="ARBA" id="ARBA00004496"/>
    </source>
</evidence>